<accession>A0A1X0Y0U6</accession>
<dbReference type="OrthoDB" id="5295945at2"/>
<dbReference type="Gene3D" id="3.40.50.620">
    <property type="entry name" value="HUPs"/>
    <property type="match status" value="1"/>
</dbReference>
<dbReference type="SUPFAM" id="SSF52374">
    <property type="entry name" value="Nucleotidylyl transferase"/>
    <property type="match status" value="1"/>
</dbReference>
<feature type="domain" description="Cytidyltransferase-like" evidence="12">
    <location>
        <begin position="5"/>
        <end position="186"/>
    </location>
</feature>
<dbReference type="InterPro" id="IPR014729">
    <property type="entry name" value="Rossmann-like_a/b/a_fold"/>
</dbReference>
<evidence type="ECO:0000256" key="3">
    <source>
        <dbReference type="ARBA" id="ARBA00009014"/>
    </source>
</evidence>
<dbReference type="HAMAP" id="MF_00244">
    <property type="entry name" value="NaMN_adenylyltr"/>
    <property type="match status" value="1"/>
</dbReference>
<evidence type="ECO:0000313" key="14">
    <source>
        <dbReference type="Proteomes" id="UP000193136"/>
    </source>
</evidence>
<dbReference type="CDD" id="cd02165">
    <property type="entry name" value="NMNAT"/>
    <property type="match status" value="1"/>
</dbReference>
<dbReference type="UniPathway" id="UPA00253">
    <property type="reaction ID" value="UER00332"/>
</dbReference>
<keyword evidence="4 11" id="KW-0662">Pyridine nucleotide biosynthesis</keyword>
<dbReference type="InterPro" id="IPR004821">
    <property type="entry name" value="Cyt_trans-like"/>
</dbReference>
<dbReference type="STRING" id="1969733.B5V00_11440"/>
<evidence type="ECO:0000259" key="12">
    <source>
        <dbReference type="Pfam" id="PF01467"/>
    </source>
</evidence>
<keyword evidence="7 11" id="KW-0547">Nucleotide-binding</keyword>
<comment type="similarity">
    <text evidence="3 11">Belongs to the NadD family.</text>
</comment>
<dbReference type="InterPro" id="IPR005248">
    <property type="entry name" value="NadD/NMNAT"/>
</dbReference>
<dbReference type="AlphaFoldDB" id="A0A1X0Y0U6"/>
<protein>
    <recommendedName>
        <fullName evidence="11">Probable nicotinate-nucleotide adenylyltransferase</fullName>
        <ecNumber evidence="11">2.7.7.18</ecNumber>
    </recommendedName>
    <alternativeName>
        <fullName evidence="11">Deamido-NAD(+) diphosphorylase</fullName>
    </alternativeName>
    <alternativeName>
        <fullName evidence="11">Deamido-NAD(+) pyrophosphorylase</fullName>
    </alternativeName>
    <alternativeName>
        <fullName evidence="11">Nicotinate mononucleotide adenylyltransferase</fullName>
        <shortName evidence="11">NaMN adenylyltransferase</shortName>
    </alternativeName>
</protein>
<dbReference type="NCBIfam" id="NF000840">
    <property type="entry name" value="PRK00071.1-3"/>
    <property type="match status" value="1"/>
</dbReference>
<comment type="pathway">
    <text evidence="2 11">Cofactor biosynthesis; NAD(+) biosynthesis; deamido-NAD(+) from nicotinate D-ribonucleotide: step 1/1.</text>
</comment>
<keyword evidence="8 11" id="KW-0067">ATP-binding</keyword>
<dbReference type="NCBIfam" id="TIGR00125">
    <property type="entry name" value="cyt_tran_rel"/>
    <property type="match status" value="1"/>
</dbReference>
<dbReference type="NCBIfam" id="TIGR00482">
    <property type="entry name" value="nicotinate (nicotinamide) nucleotide adenylyltransferase"/>
    <property type="match status" value="1"/>
</dbReference>
<keyword evidence="6 11" id="KW-0548">Nucleotidyltransferase</keyword>
<proteinExistence type="inferred from homology"/>
<dbReference type="GO" id="GO:0009435">
    <property type="term" value="P:NAD+ biosynthetic process"/>
    <property type="evidence" value="ECO:0007669"/>
    <property type="project" value="UniProtKB-UniRule"/>
</dbReference>
<dbReference type="Proteomes" id="UP000193136">
    <property type="component" value="Unassembled WGS sequence"/>
</dbReference>
<comment type="caution">
    <text evidence="13">The sequence shown here is derived from an EMBL/GenBank/DDBJ whole genome shotgun (WGS) entry which is preliminary data.</text>
</comment>
<evidence type="ECO:0000256" key="2">
    <source>
        <dbReference type="ARBA" id="ARBA00005019"/>
    </source>
</evidence>
<evidence type="ECO:0000256" key="11">
    <source>
        <dbReference type="HAMAP-Rule" id="MF_00244"/>
    </source>
</evidence>
<evidence type="ECO:0000256" key="8">
    <source>
        <dbReference type="ARBA" id="ARBA00022840"/>
    </source>
</evidence>
<organism evidence="13 14">
    <name type="scientific">Geothermobacter hydrogeniphilus</name>
    <dbReference type="NCBI Taxonomy" id="1969733"/>
    <lineage>
        <taxon>Bacteria</taxon>
        <taxon>Pseudomonadati</taxon>
        <taxon>Thermodesulfobacteriota</taxon>
        <taxon>Desulfuromonadia</taxon>
        <taxon>Desulfuromonadales</taxon>
        <taxon>Geothermobacteraceae</taxon>
        <taxon>Geothermobacter</taxon>
    </lineage>
</organism>
<keyword evidence="9 11" id="KW-0520">NAD</keyword>
<comment type="function">
    <text evidence="1 11">Catalyzes the reversible adenylation of nicotinate mononucleotide (NaMN) to nicotinic acid adenine dinucleotide (NaAD).</text>
</comment>
<evidence type="ECO:0000256" key="7">
    <source>
        <dbReference type="ARBA" id="ARBA00022741"/>
    </source>
</evidence>
<dbReference type="PANTHER" id="PTHR39321">
    <property type="entry name" value="NICOTINATE-NUCLEOTIDE ADENYLYLTRANSFERASE-RELATED"/>
    <property type="match status" value="1"/>
</dbReference>
<dbReference type="RefSeq" id="WP_085010937.1">
    <property type="nucleotide sequence ID" value="NZ_NAAD01000014.1"/>
</dbReference>
<evidence type="ECO:0000313" key="13">
    <source>
        <dbReference type="EMBL" id="ORJ58708.1"/>
    </source>
</evidence>
<evidence type="ECO:0000256" key="9">
    <source>
        <dbReference type="ARBA" id="ARBA00023027"/>
    </source>
</evidence>
<evidence type="ECO:0000256" key="4">
    <source>
        <dbReference type="ARBA" id="ARBA00022642"/>
    </source>
</evidence>
<evidence type="ECO:0000256" key="10">
    <source>
        <dbReference type="ARBA" id="ARBA00048721"/>
    </source>
</evidence>
<dbReference type="PANTHER" id="PTHR39321:SF3">
    <property type="entry name" value="PHOSPHOPANTETHEINE ADENYLYLTRANSFERASE"/>
    <property type="match status" value="1"/>
</dbReference>
<dbReference type="EC" id="2.7.7.18" evidence="11"/>
<evidence type="ECO:0000256" key="5">
    <source>
        <dbReference type="ARBA" id="ARBA00022679"/>
    </source>
</evidence>
<dbReference type="GO" id="GO:0004515">
    <property type="term" value="F:nicotinate-nucleotide adenylyltransferase activity"/>
    <property type="evidence" value="ECO:0007669"/>
    <property type="project" value="UniProtKB-UniRule"/>
</dbReference>
<evidence type="ECO:0000256" key="6">
    <source>
        <dbReference type="ARBA" id="ARBA00022695"/>
    </source>
</evidence>
<dbReference type="Pfam" id="PF01467">
    <property type="entry name" value="CTP_transf_like"/>
    <property type="match status" value="1"/>
</dbReference>
<comment type="catalytic activity">
    <reaction evidence="10 11">
        <text>nicotinate beta-D-ribonucleotide + ATP + H(+) = deamido-NAD(+) + diphosphate</text>
        <dbReference type="Rhea" id="RHEA:22860"/>
        <dbReference type="ChEBI" id="CHEBI:15378"/>
        <dbReference type="ChEBI" id="CHEBI:30616"/>
        <dbReference type="ChEBI" id="CHEBI:33019"/>
        <dbReference type="ChEBI" id="CHEBI:57502"/>
        <dbReference type="ChEBI" id="CHEBI:58437"/>
        <dbReference type="EC" id="2.7.7.18"/>
    </reaction>
</comment>
<evidence type="ECO:0000256" key="1">
    <source>
        <dbReference type="ARBA" id="ARBA00002324"/>
    </source>
</evidence>
<dbReference type="GO" id="GO:0005524">
    <property type="term" value="F:ATP binding"/>
    <property type="evidence" value="ECO:0007669"/>
    <property type="project" value="UniProtKB-KW"/>
</dbReference>
<dbReference type="EMBL" id="NAAD01000014">
    <property type="protein sequence ID" value="ORJ58708.1"/>
    <property type="molecule type" value="Genomic_DNA"/>
</dbReference>
<name>A0A1X0Y0U6_9BACT</name>
<sequence length="214" mass="24175">MKLGILGGTFNPIHLAHLRIAEEVREACRLDKVLFLPAATPPHKQVADAVPFAVRFEMVRAAIADHDKFSVSDIEQQHPGKNYSVQTLQLLRQEFPRAEFYFIIGLDSFRDLPSWKDYQKLFELTHLVVVTRPGINDGNPFELLPVAVQNQFCYSCSPEKWQHQKGKTLLFLNDTPLGISSTGIRELVAAGRSIRYLVPPAVAALIARHDLYRS</sequence>
<reference evidence="13 14" key="1">
    <citation type="submission" date="2017-03" db="EMBL/GenBank/DDBJ databases">
        <title>Genome sequence of Geothermobacter sp. EPR-M, Deep-Sea Iron Reducer.</title>
        <authorList>
            <person name="Tully B."/>
            <person name="Savalia P."/>
            <person name="Abuyen K."/>
            <person name="Baughan C."/>
            <person name="Romero E."/>
            <person name="Ronkowski C."/>
            <person name="Torres B."/>
            <person name="Tremblay J."/>
            <person name="Trujillo A."/>
            <person name="Tyler M."/>
            <person name="Perez-Rodriguez I."/>
            <person name="Amend J."/>
        </authorList>
    </citation>
    <scope>NUCLEOTIDE SEQUENCE [LARGE SCALE GENOMIC DNA]</scope>
    <source>
        <strain evidence="13 14">EPR-M</strain>
    </source>
</reference>
<keyword evidence="14" id="KW-1185">Reference proteome</keyword>
<keyword evidence="5 11" id="KW-0808">Transferase</keyword>
<gene>
    <name evidence="11" type="primary">nadD</name>
    <name evidence="13" type="ORF">B5V00_11440</name>
</gene>